<proteinExistence type="predicted"/>
<feature type="non-terminal residue" evidence="1">
    <location>
        <position position="54"/>
    </location>
</feature>
<comment type="caution">
    <text evidence="1">The sequence shown here is derived from an EMBL/GenBank/DDBJ whole genome shotgun (WGS) entry which is preliminary data.</text>
</comment>
<organism evidence="1">
    <name type="scientific">Tanacetum cinerariifolium</name>
    <name type="common">Dalmatian daisy</name>
    <name type="synonym">Chrysanthemum cinerariifolium</name>
    <dbReference type="NCBI Taxonomy" id="118510"/>
    <lineage>
        <taxon>Eukaryota</taxon>
        <taxon>Viridiplantae</taxon>
        <taxon>Streptophyta</taxon>
        <taxon>Embryophyta</taxon>
        <taxon>Tracheophyta</taxon>
        <taxon>Spermatophyta</taxon>
        <taxon>Magnoliopsida</taxon>
        <taxon>eudicotyledons</taxon>
        <taxon>Gunneridae</taxon>
        <taxon>Pentapetalae</taxon>
        <taxon>asterids</taxon>
        <taxon>campanulids</taxon>
        <taxon>Asterales</taxon>
        <taxon>Asteraceae</taxon>
        <taxon>Asteroideae</taxon>
        <taxon>Anthemideae</taxon>
        <taxon>Anthemidinae</taxon>
        <taxon>Tanacetum</taxon>
    </lineage>
</organism>
<dbReference type="EMBL" id="BKCJ011811196">
    <property type="protein sequence ID" value="GFD54860.1"/>
    <property type="molecule type" value="Genomic_DNA"/>
</dbReference>
<name>A0A699X8X1_TANCI</name>
<gene>
    <name evidence="1" type="ORF">Tci_926829</name>
</gene>
<accession>A0A699X8X1</accession>
<reference evidence="1" key="1">
    <citation type="journal article" date="2019" name="Sci. Rep.">
        <title>Draft genome of Tanacetum cinerariifolium, the natural source of mosquito coil.</title>
        <authorList>
            <person name="Yamashiro T."/>
            <person name="Shiraishi A."/>
            <person name="Satake H."/>
            <person name="Nakayama K."/>
        </authorList>
    </citation>
    <scope>NUCLEOTIDE SEQUENCE</scope>
</reference>
<dbReference type="AlphaFoldDB" id="A0A699X8X1"/>
<protein>
    <submittedName>
        <fullName evidence="1">Uncharacterized protein</fullName>
    </submittedName>
</protein>
<sequence length="54" mass="6177">MRIEHYFLLTDYTLWEVILNGDSLMPTCLVEGVAQPVAPTTVEQKLAWKNELKA</sequence>
<evidence type="ECO:0000313" key="1">
    <source>
        <dbReference type="EMBL" id="GFD54860.1"/>
    </source>
</evidence>